<dbReference type="HOGENOM" id="CLU_1678928_0_0_1"/>
<evidence type="ECO:0000313" key="4">
    <source>
        <dbReference type="Proteomes" id="UP000030755"/>
    </source>
</evidence>
<dbReference type="InterPro" id="IPR021419">
    <property type="entry name" value="Mediator_Med25_VWA"/>
</dbReference>
<evidence type="ECO:0000313" key="3">
    <source>
        <dbReference type="EMBL" id="RKP19968.1"/>
    </source>
</evidence>
<dbReference type="Pfam" id="PF11265">
    <property type="entry name" value="Med25_VWA"/>
    <property type="match status" value="1"/>
</dbReference>
<sequence>MEVCFVIENTLAMKEHVSTVKGYVAGICRFAKASYSEVSFRLVLFSNYSSSNISAVQRYATTTDTSILLSTIERKLQCLGGSLQNNALLEGLMSAYEALEANVIAQKYCVVLTNSAPIQKPPRFCSVNDLGNFDISNVPKIFESVRTMMCQNRKIYH</sequence>
<proteinExistence type="predicted"/>
<evidence type="ECO:0000313" key="5">
    <source>
        <dbReference type="Proteomes" id="UP000281549"/>
    </source>
</evidence>
<organism evidence="2 4">
    <name type="scientific">Rozella allomycis (strain CSF55)</name>
    <dbReference type="NCBI Taxonomy" id="988480"/>
    <lineage>
        <taxon>Eukaryota</taxon>
        <taxon>Fungi</taxon>
        <taxon>Fungi incertae sedis</taxon>
        <taxon>Cryptomycota</taxon>
        <taxon>Cryptomycota incertae sedis</taxon>
        <taxon>Rozella</taxon>
    </lineage>
</organism>
<keyword evidence="4" id="KW-1185">Reference proteome</keyword>
<name>A0A075AU64_ROZAC</name>
<reference evidence="5" key="2">
    <citation type="journal article" date="2018" name="Nat. Microbiol.">
        <title>Leveraging single-cell genomics to expand the fungal tree of life.</title>
        <authorList>
            <person name="Ahrendt S.R."/>
            <person name="Quandt C.A."/>
            <person name="Ciobanu D."/>
            <person name="Clum A."/>
            <person name="Salamov A."/>
            <person name="Andreopoulos B."/>
            <person name="Cheng J.F."/>
            <person name="Woyke T."/>
            <person name="Pelin A."/>
            <person name="Henrissat B."/>
            <person name="Reynolds N.K."/>
            <person name="Benny G.L."/>
            <person name="Smith M.E."/>
            <person name="James T.Y."/>
            <person name="Grigoriev I.V."/>
        </authorList>
    </citation>
    <scope>NUCLEOTIDE SEQUENCE [LARGE SCALE GENOMIC DNA]</scope>
    <source>
        <strain evidence="5">CSF55</strain>
    </source>
</reference>
<feature type="domain" description="Mediator of RNA polymerase II transcription subunit 25 von Willebrand factor type A" evidence="1">
    <location>
        <begin position="2"/>
        <end position="121"/>
    </location>
</feature>
<protein>
    <recommendedName>
        <fullName evidence="1">Mediator of RNA polymerase II transcription subunit 25 von Willebrand factor type A domain-containing protein</fullName>
    </recommendedName>
</protein>
<dbReference type="SUPFAM" id="SSF53300">
    <property type="entry name" value="vWA-like"/>
    <property type="match status" value="1"/>
</dbReference>
<gene>
    <name evidence="2" type="ORF">O9G_005215</name>
    <name evidence="3" type="ORF">ROZALSC1DRAFT_28495</name>
</gene>
<dbReference type="Proteomes" id="UP000030755">
    <property type="component" value="Unassembled WGS sequence"/>
</dbReference>
<reference evidence="2 4" key="1">
    <citation type="journal article" date="2013" name="Curr. Biol.">
        <title>Shared signatures of parasitism and phylogenomics unite Cryptomycota and microsporidia.</title>
        <authorList>
            <person name="James T.Y."/>
            <person name="Pelin A."/>
            <person name="Bonen L."/>
            <person name="Ahrendt S."/>
            <person name="Sain D."/>
            <person name="Corradi N."/>
            <person name="Stajich J.E."/>
        </authorList>
    </citation>
    <scope>NUCLEOTIDE SEQUENCE [LARGE SCALE GENOMIC DNA]</scope>
    <source>
        <strain evidence="2">CSF55</strain>
        <strain evidence="2">CSF55</strain>
    </source>
</reference>
<dbReference type="EMBL" id="KE561033">
    <property type="protein sequence ID" value="EPZ33841.1"/>
    <property type="molecule type" value="Genomic_DNA"/>
</dbReference>
<dbReference type="AlphaFoldDB" id="A0A075AU64"/>
<reference evidence="3" key="3">
    <citation type="submission" date="2018-08" db="EMBL/GenBank/DDBJ databases">
        <title>Leveraging single-cell genomics to expand the Fungal Tree of Life.</title>
        <authorList>
            <consortium name="DOE Joint Genome Institute"/>
            <person name="Ahrendt S.R."/>
            <person name="Quandt C.A."/>
            <person name="Ciobanu D."/>
            <person name="Clum A."/>
            <person name="Salamov A."/>
            <person name="Andreopoulos B."/>
            <person name="Cheng J.-F."/>
            <person name="Woyke T."/>
            <person name="Pelin A."/>
            <person name="Henrissat B."/>
            <person name="Reynolds N."/>
            <person name="Benny G.L."/>
            <person name="Smith M.E."/>
            <person name="James T.Y."/>
            <person name="Grigoriev I.V."/>
        </authorList>
    </citation>
    <scope>NUCLEOTIDE SEQUENCE</scope>
    <source>
        <strain evidence="3">CSF55</strain>
    </source>
</reference>
<evidence type="ECO:0000259" key="1">
    <source>
        <dbReference type="Pfam" id="PF11265"/>
    </source>
</evidence>
<dbReference type="EMBL" id="ML005132">
    <property type="protein sequence ID" value="RKP19968.1"/>
    <property type="molecule type" value="Genomic_DNA"/>
</dbReference>
<dbReference type="InterPro" id="IPR036465">
    <property type="entry name" value="vWFA_dom_sf"/>
</dbReference>
<evidence type="ECO:0000313" key="2">
    <source>
        <dbReference type="EMBL" id="EPZ33841.1"/>
    </source>
</evidence>
<accession>A0A075AU64</accession>
<dbReference type="Proteomes" id="UP000281549">
    <property type="component" value="Unassembled WGS sequence"/>
</dbReference>